<gene>
    <name evidence="1" type="ORF">AUK05_00310</name>
</gene>
<protein>
    <recommendedName>
        <fullName evidence="3">Ribbon-helix-helix protein CopG domain-containing protein</fullName>
    </recommendedName>
</protein>
<sequence length="91" mass="10606">MINTMNNIVTTNLRVPADDMMQYKMMAEEMGMSFNEYVNRIMKEVTQTKMIVGDLIVLKNKRKMSFMDIVDIKIKKDKPMGLSDDDMIIYG</sequence>
<dbReference type="Proteomes" id="UP000182344">
    <property type="component" value="Unassembled WGS sequence"/>
</dbReference>
<reference evidence="1 2" key="1">
    <citation type="journal article" date="2016" name="Environ. Microbiol.">
        <title>Genomic resolution of a cold subsurface aquifer community provides metabolic insights for novel microbes adapted to high CO concentrations.</title>
        <authorList>
            <person name="Probst A.J."/>
            <person name="Castelle C.J."/>
            <person name="Singh A."/>
            <person name="Brown C.T."/>
            <person name="Anantharaman K."/>
            <person name="Sharon I."/>
            <person name="Hug L.A."/>
            <person name="Burstein D."/>
            <person name="Emerson J.B."/>
            <person name="Thomas B.C."/>
            <person name="Banfield J.F."/>
        </authorList>
    </citation>
    <scope>NUCLEOTIDE SEQUENCE [LARGE SCALE GENOMIC DNA]</scope>
    <source>
        <strain evidence="1">CG2_30_35_20</strain>
    </source>
</reference>
<organism evidence="1 2">
    <name type="scientific">Candidatus Shapirobacteria bacterium CG2_30_35_20</name>
    <dbReference type="NCBI Taxonomy" id="1805376"/>
    <lineage>
        <taxon>Bacteria</taxon>
        <taxon>Candidatus Shapironibacteriota</taxon>
    </lineage>
</organism>
<evidence type="ECO:0008006" key="3">
    <source>
        <dbReference type="Google" id="ProtNLM"/>
    </source>
</evidence>
<accession>A0A1J5I9A5</accession>
<dbReference type="STRING" id="1805376.AUK05_00310"/>
<dbReference type="EMBL" id="MNZO01000005">
    <property type="protein sequence ID" value="OIP87824.1"/>
    <property type="molecule type" value="Genomic_DNA"/>
</dbReference>
<evidence type="ECO:0000313" key="2">
    <source>
        <dbReference type="Proteomes" id="UP000182344"/>
    </source>
</evidence>
<name>A0A1J5I9A5_9BACT</name>
<dbReference type="AlphaFoldDB" id="A0A1J5I9A5"/>
<comment type="caution">
    <text evidence="1">The sequence shown here is derived from an EMBL/GenBank/DDBJ whole genome shotgun (WGS) entry which is preliminary data.</text>
</comment>
<proteinExistence type="predicted"/>
<evidence type="ECO:0000313" key="1">
    <source>
        <dbReference type="EMBL" id="OIP87824.1"/>
    </source>
</evidence>